<evidence type="ECO:0000259" key="16">
    <source>
        <dbReference type="PROSITE" id="PS50885"/>
    </source>
</evidence>
<dbReference type="SUPFAM" id="SSF47384">
    <property type="entry name" value="Homodimeric domain of signal transducing histidine kinase"/>
    <property type="match status" value="1"/>
</dbReference>
<dbReference type="SMART" id="SM00387">
    <property type="entry name" value="HATPase_c"/>
    <property type="match status" value="1"/>
</dbReference>
<dbReference type="SUPFAM" id="SSF158472">
    <property type="entry name" value="HAMP domain-like"/>
    <property type="match status" value="1"/>
</dbReference>
<proteinExistence type="predicted"/>
<evidence type="ECO:0000256" key="12">
    <source>
        <dbReference type="ARBA" id="ARBA00023012"/>
    </source>
</evidence>
<keyword evidence="18" id="KW-1185">Reference proteome</keyword>
<protein>
    <recommendedName>
        <fullName evidence="3">histidine kinase</fullName>
        <ecNumber evidence="3">2.7.13.3</ecNumber>
    </recommendedName>
</protein>
<keyword evidence="9" id="KW-0418">Kinase</keyword>
<evidence type="ECO:0000256" key="5">
    <source>
        <dbReference type="ARBA" id="ARBA00022553"/>
    </source>
</evidence>
<evidence type="ECO:0000256" key="2">
    <source>
        <dbReference type="ARBA" id="ARBA00004651"/>
    </source>
</evidence>
<evidence type="ECO:0000256" key="6">
    <source>
        <dbReference type="ARBA" id="ARBA00022679"/>
    </source>
</evidence>
<evidence type="ECO:0000256" key="14">
    <source>
        <dbReference type="SAM" id="Phobius"/>
    </source>
</evidence>
<dbReference type="InterPro" id="IPR003661">
    <property type="entry name" value="HisK_dim/P_dom"/>
</dbReference>
<dbReference type="Gene3D" id="6.10.340.10">
    <property type="match status" value="1"/>
</dbReference>
<dbReference type="Pfam" id="PF00512">
    <property type="entry name" value="HisKA"/>
    <property type="match status" value="1"/>
</dbReference>
<dbReference type="CDD" id="cd06225">
    <property type="entry name" value="HAMP"/>
    <property type="match status" value="1"/>
</dbReference>
<dbReference type="GO" id="GO:0016740">
    <property type="term" value="F:transferase activity"/>
    <property type="evidence" value="ECO:0007669"/>
    <property type="project" value="UniProtKB-KW"/>
</dbReference>
<feature type="transmembrane region" description="Helical" evidence="14">
    <location>
        <begin position="12"/>
        <end position="31"/>
    </location>
</feature>
<dbReference type="CDD" id="cd00082">
    <property type="entry name" value="HisKA"/>
    <property type="match status" value="1"/>
</dbReference>
<feature type="domain" description="HAMP" evidence="16">
    <location>
        <begin position="185"/>
        <end position="237"/>
    </location>
</feature>
<comment type="caution">
    <text evidence="17">The sequence shown here is derived from an EMBL/GenBank/DDBJ whole genome shotgun (WGS) entry which is preliminary data.</text>
</comment>
<dbReference type="InterPro" id="IPR003594">
    <property type="entry name" value="HATPase_dom"/>
</dbReference>
<dbReference type="PROSITE" id="PS50109">
    <property type="entry name" value="HIS_KIN"/>
    <property type="match status" value="1"/>
</dbReference>
<evidence type="ECO:0000256" key="11">
    <source>
        <dbReference type="ARBA" id="ARBA00022989"/>
    </source>
</evidence>
<gene>
    <name evidence="17" type="primary">rcsD</name>
    <name evidence="17" type="ORF">BACCIP111895_03969</name>
</gene>
<evidence type="ECO:0000259" key="15">
    <source>
        <dbReference type="PROSITE" id="PS50109"/>
    </source>
</evidence>
<keyword evidence="4" id="KW-1003">Cell membrane</keyword>
<keyword evidence="6 17" id="KW-0808">Transferase</keyword>
<dbReference type="Proteomes" id="UP000838308">
    <property type="component" value="Unassembled WGS sequence"/>
</dbReference>
<keyword evidence="10" id="KW-0067">ATP-binding</keyword>
<dbReference type="PANTHER" id="PTHR45528:SF1">
    <property type="entry name" value="SENSOR HISTIDINE KINASE CPXA"/>
    <property type="match status" value="1"/>
</dbReference>
<dbReference type="Pfam" id="PF02518">
    <property type="entry name" value="HATPase_c"/>
    <property type="match status" value="1"/>
</dbReference>
<feature type="transmembrane region" description="Helical" evidence="14">
    <location>
        <begin position="163"/>
        <end position="184"/>
    </location>
</feature>
<evidence type="ECO:0000256" key="9">
    <source>
        <dbReference type="ARBA" id="ARBA00022777"/>
    </source>
</evidence>
<evidence type="ECO:0000313" key="18">
    <source>
        <dbReference type="Proteomes" id="UP000838308"/>
    </source>
</evidence>
<evidence type="ECO:0000256" key="1">
    <source>
        <dbReference type="ARBA" id="ARBA00000085"/>
    </source>
</evidence>
<feature type="domain" description="Histidine kinase" evidence="15">
    <location>
        <begin position="252"/>
        <end position="448"/>
    </location>
</feature>
<evidence type="ECO:0000256" key="4">
    <source>
        <dbReference type="ARBA" id="ARBA00022475"/>
    </source>
</evidence>
<dbReference type="SMART" id="SM00304">
    <property type="entry name" value="HAMP"/>
    <property type="match status" value="1"/>
</dbReference>
<evidence type="ECO:0000256" key="7">
    <source>
        <dbReference type="ARBA" id="ARBA00022692"/>
    </source>
</evidence>
<keyword evidence="5" id="KW-0597">Phosphoprotein</keyword>
<keyword evidence="12" id="KW-0902">Two-component regulatory system</keyword>
<dbReference type="Pfam" id="PF00672">
    <property type="entry name" value="HAMP"/>
    <property type="match status" value="1"/>
</dbReference>
<keyword evidence="8" id="KW-0547">Nucleotide-binding</keyword>
<dbReference type="RefSeq" id="WP_248737017.1">
    <property type="nucleotide sequence ID" value="NZ_CALBWS010000032.1"/>
</dbReference>
<name>A0ABM9EVW8_9BACI</name>
<dbReference type="PROSITE" id="PS50885">
    <property type="entry name" value="HAMP"/>
    <property type="match status" value="1"/>
</dbReference>
<dbReference type="PANTHER" id="PTHR45528">
    <property type="entry name" value="SENSOR HISTIDINE KINASE CPXA"/>
    <property type="match status" value="1"/>
</dbReference>
<comment type="subcellular location">
    <subcellularLocation>
        <location evidence="2">Cell membrane</location>
        <topology evidence="2">Multi-pass membrane protein</topology>
    </subcellularLocation>
</comment>
<sequence>MKIRQSLLMKYLLIITAALILWPLVLPIYYIPKEFLDNEVKQKIMYLDTEKLEQMWHREASKLNGGTPEKINKRLQTLKEQYSMATMFWVDADGNTKLMSPNQLKIPNQWTLQDSVEFMKKSVGTGPFTIVAYIGGDSNQGFMVFQVPHTLTEPLSPSFIDDMYLLAFGFLVFALFLFISWLFFSKIRRRLVQLQTAMTEAGETGIPDKVAISKIDEIGQLGQAFNRMIDELTKSRKREQEEEVLRKQLIANISHDLRTPLTTIRGHAYSLQKESLSPKGEESLHLIESKVDMLSQLLDNLLSYTLLSAGKYTIKRKETDMMRLIRASLVSWYPVFEKEGFEVDVRLQEKVLVWNVDPQWLTRIIDNLFQNVVRHAKSGRYVGVRTEEKEGRNVVVIEDRGSGMNNGSHEKGAGIGLSIVSLMLKEMNLDWEIESSSSGTRIYLHEKI</sequence>
<reference evidence="17" key="1">
    <citation type="submission" date="2022-04" db="EMBL/GenBank/DDBJ databases">
        <authorList>
            <person name="Criscuolo A."/>
        </authorList>
    </citation>
    <scope>NUCLEOTIDE SEQUENCE</scope>
    <source>
        <strain evidence="17">CIP111895</strain>
    </source>
</reference>
<dbReference type="InterPro" id="IPR036097">
    <property type="entry name" value="HisK_dim/P_sf"/>
</dbReference>
<dbReference type="Gene3D" id="1.10.287.130">
    <property type="match status" value="1"/>
</dbReference>
<dbReference type="InterPro" id="IPR036890">
    <property type="entry name" value="HATPase_C_sf"/>
</dbReference>
<evidence type="ECO:0000313" key="17">
    <source>
        <dbReference type="EMBL" id="CAH2716781.1"/>
    </source>
</evidence>
<dbReference type="SUPFAM" id="SSF55874">
    <property type="entry name" value="ATPase domain of HSP90 chaperone/DNA topoisomerase II/histidine kinase"/>
    <property type="match status" value="1"/>
</dbReference>
<dbReference type="InterPro" id="IPR005467">
    <property type="entry name" value="His_kinase_dom"/>
</dbReference>
<dbReference type="InterPro" id="IPR003660">
    <property type="entry name" value="HAMP_dom"/>
</dbReference>
<keyword evidence="11 14" id="KW-1133">Transmembrane helix</keyword>
<evidence type="ECO:0000256" key="8">
    <source>
        <dbReference type="ARBA" id="ARBA00022741"/>
    </source>
</evidence>
<comment type="catalytic activity">
    <reaction evidence="1">
        <text>ATP + protein L-histidine = ADP + protein N-phospho-L-histidine.</text>
        <dbReference type="EC" id="2.7.13.3"/>
    </reaction>
</comment>
<organism evidence="17 18">
    <name type="scientific">Neobacillus rhizosphaerae</name>
    <dbReference type="NCBI Taxonomy" id="2880965"/>
    <lineage>
        <taxon>Bacteria</taxon>
        <taxon>Bacillati</taxon>
        <taxon>Bacillota</taxon>
        <taxon>Bacilli</taxon>
        <taxon>Bacillales</taxon>
        <taxon>Bacillaceae</taxon>
        <taxon>Neobacillus</taxon>
    </lineage>
</organism>
<dbReference type="EMBL" id="CALBWS010000032">
    <property type="protein sequence ID" value="CAH2716781.1"/>
    <property type="molecule type" value="Genomic_DNA"/>
</dbReference>
<dbReference type="EC" id="2.7.13.3" evidence="3"/>
<keyword evidence="13 14" id="KW-0472">Membrane</keyword>
<dbReference type="Gene3D" id="3.30.565.10">
    <property type="entry name" value="Histidine kinase-like ATPase, C-terminal domain"/>
    <property type="match status" value="1"/>
</dbReference>
<evidence type="ECO:0000256" key="10">
    <source>
        <dbReference type="ARBA" id="ARBA00022840"/>
    </source>
</evidence>
<dbReference type="SMART" id="SM00388">
    <property type="entry name" value="HisKA"/>
    <property type="match status" value="1"/>
</dbReference>
<keyword evidence="7 14" id="KW-0812">Transmembrane</keyword>
<accession>A0ABM9EVW8</accession>
<evidence type="ECO:0000256" key="13">
    <source>
        <dbReference type="ARBA" id="ARBA00023136"/>
    </source>
</evidence>
<evidence type="ECO:0000256" key="3">
    <source>
        <dbReference type="ARBA" id="ARBA00012438"/>
    </source>
</evidence>
<dbReference type="InterPro" id="IPR050398">
    <property type="entry name" value="HssS/ArlS-like"/>
</dbReference>